<comment type="caution">
    <text evidence="2">The sequence shown here is derived from an EMBL/GenBank/DDBJ whole genome shotgun (WGS) entry which is preliminary data.</text>
</comment>
<evidence type="ECO:0000256" key="1">
    <source>
        <dbReference type="SAM" id="Phobius"/>
    </source>
</evidence>
<dbReference type="AlphaFoldDB" id="A0A1Y2GH01"/>
<gene>
    <name evidence="2" type="ORF">BCR41DRAFT_161847</name>
</gene>
<dbReference type="Proteomes" id="UP000193648">
    <property type="component" value="Unassembled WGS sequence"/>
</dbReference>
<evidence type="ECO:0000313" key="3">
    <source>
        <dbReference type="Proteomes" id="UP000193648"/>
    </source>
</evidence>
<dbReference type="EMBL" id="MCFF01000042">
    <property type="protein sequence ID" value="ORZ07257.1"/>
    <property type="molecule type" value="Genomic_DNA"/>
</dbReference>
<dbReference type="RefSeq" id="XP_021877920.1">
    <property type="nucleotide sequence ID" value="XM_022019664.1"/>
</dbReference>
<sequence length="132" mass="15495">MTRSNKEPLQQVYNTTETQTCVFRNMNKNTDYTDYTDYTDKQMLLQSQTPLYSFLAVILVVIVVVCPYKEGTLILFELLFSSSSSSSCFLTFLCAYSHHYSLSYTFAFILHIQQLISFHFLPYNYNFLLFFS</sequence>
<feature type="transmembrane region" description="Helical" evidence="1">
    <location>
        <begin position="74"/>
        <end position="95"/>
    </location>
</feature>
<keyword evidence="3" id="KW-1185">Reference proteome</keyword>
<accession>A0A1Y2GH01</accession>
<dbReference type="InParanoid" id="A0A1Y2GH01"/>
<evidence type="ECO:0000313" key="2">
    <source>
        <dbReference type="EMBL" id="ORZ07257.1"/>
    </source>
</evidence>
<feature type="transmembrane region" description="Helical" evidence="1">
    <location>
        <begin position="51"/>
        <end position="68"/>
    </location>
</feature>
<organism evidence="2 3">
    <name type="scientific">Lobosporangium transversale</name>
    <dbReference type="NCBI Taxonomy" id="64571"/>
    <lineage>
        <taxon>Eukaryota</taxon>
        <taxon>Fungi</taxon>
        <taxon>Fungi incertae sedis</taxon>
        <taxon>Mucoromycota</taxon>
        <taxon>Mortierellomycotina</taxon>
        <taxon>Mortierellomycetes</taxon>
        <taxon>Mortierellales</taxon>
        <taxon>Mortierellaceae</taxon>
        <taxon>Lobosporangium</taxon>
    </lineage>
</organism>
<name>A0A1Y2GH01_9FUNG</name>
<dbReference type="GeneID" id="33561509"/>
<proteinExistence type="predicted"/>
<keyword evidence="1" id="KW-0812">Transmembrane</keyword>
<keyword evidence="1" id="KW-1133">Transmembrane helix</keyword>
<reference evidence="2 3" key="1">
    <citation type="submission" date="2016-07" db="EMBL/GenBank/DDBJ databases">
        <title>Pervasive Adenine N6-methylation of Active Genes in Fungi.</title>
        <authorList>
            <consortium name="DOE Joint Genome Institute"/>
            <person name="Mondo S.J."/>
            <person name="Dannebaum R.O."/>
            <person name="Kuo R.C."/>
            <person name="Labutti K."/>
            <person name="Haridas S."/>
            <person name="Kuo A."/>
            <person name="Salamov A."/>
            <person name="Ahrendt S.R."/>
            <person name="Lipzen A."/>
            <person name="Sullivan W."/>
            <person name="Andreopoulos W.B."/>
            <person name="Clum A."/>
            <person name="Lindquist E."/>
            <person name="Daum C."/>
            <person name="Ramamoorthy G.K."/>
            <person name="Gryganskyi A."/>
            <person name="Culley D."/>
            <person name="Magnuson J.K."/>
            <person name="James T.Y."/>
            <person name="O'Malley M.A."/>
            <person name="Stajich J.E."/>
            <person name="Spatafora J.W."/>
            <person name="Visel A."/>
            <person name="Grigoriev I.V."/>
        </authorList>
    </citation>
    <scope>NUCLEOTIDE SEQUENCE [LARGE SCALE GENOMIC DNA]</scope>
    <source>
        <strain evidence="2 3">NRRL 3116</strain>
    </source>
</reference>
<protein>
    <submittedName>
        <fullName evidence="2">Uncharacterized protein</fullName>
    </submittedName>
</protein>
<feature type="transmembrane region" description="Helical" evidence="1">
    <location>
        <begin position="102"/>
        <end position="121"/>
    </location>
</feature>
<keyword evidence="1" id="KW-0472">Membrane</keyword>